<evidence type="ECO:0000259" key="4">
    <source>
        <dbReference type="PROSITE" id="PS50043"/>
    </source>
</evidence>
<dbReference type="PROSITE" id="PS00622">
    <property type="entry name" value="HTH_LUXR_1"/>
    <property type="match status" value="1"/>
</dbReference>
<feature type="domain" description="HTH luxR-type" evidence="4">
    <location>
        <begin position="35"/>
        <end position="100"/>
    </location>
</feature>
<evidence type="ECO:0000256" key="1">
    <source>
        <dbReference type="ARBA" id="ARBA00023015"/>
    </source>
</evidence>
<keyword evidence="1" id="KW-0805">Transcription regulation</keyword>
<keyword evidence="6" id="KW-1185">Reference proteome</keyword>
<dbReference type="PROSITE" id="PS50043">
    <property type="entry name" value="HTH_LUXR_2"/>
    <property type="match status" value="1"/>
</dbReference>
<protein>
    <recommendedName>
        <fullName evidence="4">HTH luxR-type domain-containing protein</fullName>
    </recommendedName>
</protein>
<dbReference type="PANTHER" id="PTHR44688:SF16">
    <property type="entry name" value="DNA-BINDING TRANSCRIPTIONAL ACTIVATOR DEVR_DOSR"/>
    <property type="match status" value="1"/>
</dbReference>
<dbReference type="PRINTS" id="PR00038">
    <property type="entry name" value="HTHLUXR"/>
</dbReference>
<evidence type="ECO:0000313" key="5">
    <source>
        <dbReference type="EMBL" id="ETX03458.1"/>
    </source>
</evidence>
<reference evidence="5 6" key="1">
    <citation type="journal article" date="2014" name="Nature">
        <title>An environmental bacterial taxon with a large and distinct metabolic repertoire.</title>
        <authorList>
            <person name="Wilson M.C."/>
            <person name="Mori T."/>
            <person name="Ruckert C."/>
            <person name="Uria A.R."/>
            <person name="Helf M.J."/>
            <person name="Takada K."/>
            <person name="Gernert C."/>
            <person name="Steffens U.A."/>
            <person name="Heycke N."/>
            <person name="Schmitt S."/>
            <person name="Rinke C."/>
            <person name="Helfrich E.J."/>
            <person name="Brachmann A.O."/>
            <person name="Gurgui C."/>
            <person name="Wakimoto T."/>
            <person name="Kracht M."/>
            <person name="Crusemann M."/>
            <person name="Hentschel U."/>
            <person name="Abe I."/>
            <person name="Matsunaga S."/>
            <person name="Kalinowski J."/>
            <person name="Takeyama H."/>
            <person name="Piel J."/>
        </authorList>
    </citation>
    <scope>NUCLEOTIDE SEQUENCE [LARGE SCALE GENOMIC DNA]</scope>
    <source>
        <strain evidence="6">TSY2</strain>
    </source>
</reference>
<dbReference type="SUPFAM" id="SSF46894">
    <property type="entry name" value="C-terminal effector domain of the bipartite response regulators"/>
    <property type="match status" value="1"/>
</dbReference>
<evidence type="ECO:0000256" key="2">
    <source>
        <dbReference type="ARBA" id="ARBA00023125"/>
    </source>
</evidence>
<dbReference type="GO" id="GO:0006355">
    <property type="term" value="P:regulation of DNA-templated transcription"/>
    <property type="evidence" value="ECO:0007669"/>
    <property type="project" value="InterPro"/>
</dbReference>
<dbReference type="Gene3D" id="1.10.10.10">
    <property type="entry name" value="Winged helix-like DNA-binding domain superfamily/Winged helix DNA-binding domain"/>
    <property type="match status" value="1"/>
</dbReference>
<gene>
    <name evidence="5" type="ORF">ETSY2_33420</name>
</gene>
<dbReference type="Proteomes" id="UP000019140">
    <property type="component" value="Unassembled WGS sequence"/>
</dbReference>
<dbReference type="EMBL" id="AZHX01001430">
    <property type="protein sequence ID" value="ETX03458.1"/>
    <property type="molecule type" value="Genomic_DNA"/>
</dbReference>
<dbReference type="InterPro" id="IPR000792">
    <property type="entry name" value="Tscrpt_reg_LuxR_C"/>
</dbReference>
<dbReference type="GO" id="GO:0003677">
    <property type="term" value="F:DNA binding"/>
    <property type="evidence" value="ECO:0007669"/>
    <property type="project" value="UniProtKB-KW"/>
</dbReference>
<keyword evidence="3" id="KW-0804">Transcription</keyword>
<evidence type="ECO:0000256" key="3">
    <source>
        <dbReference type="ARBA" id="ARBA00023163"/>
    </source>
</evidence>
<dbReference type="CDD" id="cd06170">
    <property type="entry name" value="LuxR_C_like"/>
    <property type="match status" value="1"/>
</dbReference>
<dbReference type="AlphaFoldDB" id="W4LZX8"/>
<dbReference type="InterPro" id="IPR036388">
    <property type="entry name" value="WH-like_DNA-bd_sf"/>
</dbReference>
<accession>W4LZX8</accession>
<name>W4LZX8_9BACT</name>
<sequence>MIELVARGETMCSPHLAHAMFTRLSELAHAPDRPLSDEPMILSERELDIVRLIADGWSNRQIADHLFLSPHTVKNHVYNILKKLRVQRRLEAVKWAAEKGLLNQGPQ</sequence>
<comment type="caution">
    <text evidence="5">The sequence shown here is derived from an EMBL/GenBank/DDBJ whole genome shotgun (WGS) entry which is preliminary data.</text>
</comment>
<dbReference type="SMART" id="SM00421">
    <property type="entry name" value="HTH_LUXR"/>
    <property type="match status" value="1"/>
</dbReference>
<proteinExistence type="predicted"/>
<dbReference type="PANTHER" id="PTHR44688">
    <property type="entry name" value="DNA-BINDING TRANSCRIPTIONAL ACTIVATOR DEVR_DOSR"/>
    <property type="match status" value="1"/>
</dbReference>
<keyword evidence="2" id="KW-0238">DNA-binding</keyword>
<dbReference type="Pfam" id="PF00196">
    <property type="entry name" value="GerE"/>
    <property type="match status" value="1"/>
</dbReference>
<organism evidence="5 6">
    <name type="scientific">Candidatus Entotheonella gemina</name>
    <dbReference type="NCBI Taxonomy" id="1429439"/>
    <lineage>
        <taxon>Bacteria</taxon>
        <taxon>Pseudomonadati</taxon>
        <taxon>Nitrospinota/Tectimicrobiota group</taxon>
        <taxon>Candidatus Tectimicrobiota</taxon>
        <taxon>Candidatus Entotheonellia</taxon>
        <taxon>Candidatus Entotheonellales</taxon>
        <taxon>Candidatus Entotheonellaceae</taxon>
        <taxon>Candidatus Entotheonella</taxon>
    </lineage>
</organism>
<dbReference type="HOGENOM" id="CLU_000445_90_11_7"/>
<dbReference type="InterPro" id="IPR016032">
    <property type="entry name" value="Sig_transdc_resp-reg_C-effctor"/>
</dbReference>
<evidence type="ECO:0000313" key="6">
    <source>
        <dbReference type="Proteomes" id="UP000019140"/>
    </source>
</evidence>